<organism evidence="1 2">
    <name type="scientific">Dorcoceras hygrometricum</name>
    <dbReference type="NCBI Taxonomy" id="472368"/>
    <lineage>
        <taxon>Eukaryota</taxon>
        <taxon>Viridiplantae</taxon>
        <taxon>Streptophyta</taxon>
        <taxon>Embryophyta</taxon>
        <taxon>Tracheophyta</taxon>
        <taxon>Spermatophyta</taxon>
        <taxon>Magnoliopsida</taxon>
        <taxon>eudicotyledons</taxon>
        <taxon>Gunneridae</taxon>
        <taxon>Pentapetalae</taxon>
        <taxon>asterids</taxon>
        <taxon>lamiids</taxon>
        <taxon>Lamiales</taxon>
        <taxon>Gesneriaceae</taxon>
        <taxon>Didymocarpoideae</taxon>
        <taxon>Trichosporeae</taxon>
        <taxon>Loxocarpinae</taxon>
        <taxon>Dorcoceras</taxon>
    </lineage>
</organism>
<sequence length="95" mass="10743">MLTRISVVGVLARVQLLRVISYWQKLMRDSCWLGILVVTTDFVGGSSPVLSADRQKLQSMVTTQNKSFEAFESKVEVKMMNEQYGFSAQSDSSRF</sequence>
<accession>A0A2Z7AV06</accession>
<dbReference type="Proteomes" id="UP000250235">
    <property type="component" value="Unassembled WGS sequence"/>
</dbReference>
<dbReference type="AlphaFoldDB" id="A0A2Z7AV06"/>
<evidence type="ECO:0000313" key="1">
    <source>
        <dbReference type="EMBL" id="KZV25333.1"/>
    </source>
</evidence>
<reference evidence="1 2" key="1">
    <citation type="journal article" date="2015" name="Proc. Natl. Acad. Sci. U.S.A.">
        <title>The resurrection genome of Boea hygrometrica: A blueprint for survival of dehydration.</title>
        <authorList>
            <person name="Xiao L."/>
            <person name="Yang G."/>
            <person name="Zhang L."/>
            <person name="Yang X."/>
            <person name="Zhao S."/>
            <person name="Ji Z."/>
            <person name="Zhou Q."/>
            <person name="Hu M."/>
            <person name="Wang Y."/>
            <person name="Chen M."/>
            <person name="Xu Y."/>
            <person name="Jin H."/>
            <person name="Xiao X."/>
            <person name="Hu G."/>
            <person name="Bao F."/>
            <person name="Hu Y."/>
            <person name="Wan P."/>
            <person name="Li L."/>
            <person name="Deng X."/>
            <person name="Kuang T."/>
            <person name="Xiang C."/>
            <person name="Zhu J.K."/>
            <person name="Oliver M.J."/>
            <person name="He Y."/>
        </authorList>
    </citation>
    <scope>NUCLEOTIDE SEQUENCE [LARGE SCALE GENOMIC DNA]</scope>
    <source>
        <strain evidence="2">cv. XS01</strain>
    </source>
</reference>
<keyword evidence="2" id="KW-1185">Reference proteome</keyword>
<gene>
    <name evidence="1" type="ORF">F511_33834</name>
</gene>
<proteinExistence type="predicted"/>
<name>A0A2Z7AV06_9LAMI</name>
<dbReference type="EMBL" id="KV011887">
    <property type="protein sequence ID" value="KZV25333.1"/>
    <property type="molecule type" value="Genomic_DNA"/>
</dbReference>
<evidence type="ECO:0000313" key="2">
    <source>
        <dbReference type="Proteomes" id="UP000250235"/>
    </source>
</evidence>
<protein>
    <submittedName>
        <fullName evidence="1">Uncharacterized protein</fullName>
    </submittedName>
</protein>